<dbReference type="AlphaFoldDB" id="A0AAV8XPE7"/>
<gene>
    <name evidence="1" type="ORF">NQ318_017718</name>
</gene>
<proteinExistence type="predicted"/>
<accession>A0AAV8XPE7</accession>
<evidence type="ECO:0000313" key="2">
    <source>
        <dbReference type="Proteomes" id="UP001162162"/>
    </source>
</evidence>
<name>A0AAV8XPE7_9CUCU</name>
<sequence length="80" mass="9173">MRKCIVQDCGKSQTNKENMPGVTFHRITNEKFLTHFPLTLPPLRPPLDPLHSPSPSSSRHRVSSFVVVIIYHHYVVIIII</sequence>
<organism evidence="1 2">
    <name type="scientific">Aromia moschata</name>
    <dbReference type="NCBI Taxonomy" id="1265417"/>
    <lineage>
        <taxon>Eukaryota</taxon>
        <taxon>Metazoa</taxon>
        <taxon>Ecdysozoa</taxon>
        <taxon>Arthropoda</taxon>
        <taxon>Hexapoda</taxon>
        <taxon>Insecta</taxon>
        <taxon>Pterygota</taxon>
        <taxon>Neoptera</taxon>
        <taxon>Endopterygota</taxon>
        <taxon>Coleoptera</taxon>
        <taxon>Polyphaga</taxon>
        <taxon>Cucujiformia</taxon>
        <taxon>Chrysomeloidea</taxon>
        <taxon>Cerambycidae</taxon>
        <taxon>Cerambycinae</taxon>
        <taxon>Callichromatini</taxon>
        <taxon>Aromia</taxon>
    </lineage>
</organism>
<keyword evidence="2" id="KW-1185">Reference proteome</keyword>
<dbReference type="EMBL" id="JAPWTK010000416">
    <property type="protein sequence ID" value="KAJ8940669.1"/>
    <property type="molecule type" value="Genomic_DNA"/>
</dbReference>
<reference evidence="1" key="1">
    <citation type="journal article" date="2023" name="Insect Mol. Biol.">
        <title>Genome sequencing provides insights into the evolution of gene families encoding plant cell wall-degrading enzymes in longhorned beetles.</title>
        <authorList>
            <person name="Shin N.R."/>
            <person name="Okamura Y."/>
            <person name="Kirsch R."/>
            <person name="Pauchet Y."/>
        </authorList>
    </citation>
    <scope>NUCLEOTIDE SEQUENCE</scope>
    <source>
        <strain evidence="1">AMC_N1</strain>
    </source>
</reference>
<comment type="caution">
    <text evidence="1">The sequence shown here is derived from an EMBL/GenBank/DDBJ whole genome shotgun (WGS) entry which is preliminary data.</text>
</comment>
<evidence type="ECO:0000313" key="1">
    <source>
        <dbReference type="EMBL" id="KAJ8940669.1"/>
    </source>
</evidence>
<dbReference type="Proteomes" id="UP001162162">
    <property type="component" value="Unassembled WGS sequence"/>
</dbReference>
<protein>
    <submittedName>
        <fullName evidence="1">Uncharacterized protein</fullName>
    </submittedName>
</protein>